<dbReference type="OrthoDB" id="25029at2759"/>
<keyword evidence="4" id="KW-0436">Ligase</keyword>
<keyword evidence="15" id="KW-1185">Reference proteome</keyword>
<feature type="domain" description="RNA 3'-terminal phosphate cyclase insert" evidence="12">
    <location>
        <begin position="189"/>
        <end position="287"/>
    </location>
</feature>
<dbReference type="InterPro" id="IPR013792">
    <property type="entry name" value="RNA3'P_cycl/enolpyr_Trfase_a/b"/>
</dbReference>
<dbReference type="OMA" id="WSPPIDY"/>
<evidence type="ECO:0000313" key="14">
    <source>
        <dbReference type="EnsemblMetazoa" id="HelroP91513"/>
    </source>
</evidence>
<dbReference type="GeneID" id="20217245"/>
<dbReference type="GO" id="GO:0005634">
    <property type="term" value="C:nucleus"/>
    <property type="evidence" value="ECO:0000318"/>
    <property type="project" value="GO_Central"/>
</dbReference>
<dbReference type="Pfam" id="PF01137">
    <property type="entry name" value="RTC"/>
    <property type="match status" value="1"/>
</dbReference>
<evidence type="ECO:0000259" key="12">
    <source>
        <dbReference type="Pfam" id="PF05189"/>
    </source>
</evidence>
<dbReference type="InterPro" id="IPR020719">
    <property type="entry name" value="RNA3'_term_phos_cycl-like_CS"/>
</dbReference>
<dbReference type="EMBL" id="KB095830">
    <property type="protein sequence ID" value="ESO11323.1"/>
    <property type="molecule type" value="Genomic_DNA"/>
</dbReference>
<dbReference type="InterPro" id="IPR013791">
    <property type="entry name" value="RNA3'-term_phos_cycl_insert"/>
</dbReference>
<dbReference type="GO" id="GO:0006396">
    <property type="term" value="P:RNA processing"/>
    <property type="evidence" value="ECO:0007669"/>
    <property type="project" value="InterPro"/>
</dbReference>
<dbReference type="EMBL" id="AMQM01008716">
    <property type="status" value="NOT_ANNOTATED_CDS"/>
    <property type="molecule type" value="Genomic_DNA"/>
</dbReference>
<dbReference type="InterPro" id="IPR023797">
    <property type="entry name" value="RNA3'_phos_cyclase_dom"/>
</dbReference>
<dbReference type="EC" id="6.5.1.4" evidence="2"/>
<dbReference type="Gene3D" id="3.30.360.20">
    <property type="entry name" value="RNA 3'-terminal phosphate cyclase, insert domain"/>
    <property type="match status" value="1"/>
</dbReference>
<evidence type="ECO:0000259" key="11">
    <source>
        <dbReference type="Pfam" id="PF01137"/>
    </source>
</evidence>
<dbReference type="STRING" id="6412.T1G848"/>
<dbReference type="InterPro" id="IPR017770">
    <property type="entry name" value="RNA3'_term_phos_cyc_type_1"/>
</dbReference>
<reference evidence="13 15" key="2">
    <citation type="journal article" date="2013" name="Nature">
        <title>Insights into bilaterian evolution from three spiralian genomes.</title>
        <authorList>
            <person name="Simakov O."/>
            <person name="Marletaz F."/>
            <person name="Cho S.J."/>
            <person name="Edsinger-Gonzales E."/>
            <person name="Havlak P."/>
            <person name="Hellsten U."/>
            <person name="Kuo D.H."/>
            <person name="Larsson T."/>
            <person name="Lv J."/>
            <person name="Arendt D."/>
            <person name="Savage R."/>
            <person name="Osoegawa K."/>
            <person name="de Jong P."/>
            <person name="Grimwood J."/>
            <person name="Chapman J.A."/>
            <person name="Shapiro H."/>
            <person name="Aerts A."/>
            <person name="Otillar R.P."/>
            <person name="Terry A.Y."/>
            <person name="Boore J.L."/>
            <person name="Grigoriev I.V."/>
            <person name="Lindberg D.R."/>
            <person name="Seaver E.C."/>
            <person name="Weisblat D.A."/>
            <person name="Putnam N.H."/>
            <person name="Rokhsar D.S."/>
        </authorList>
    </citation>
    <scope>NUCLEOTIDE SEQUENCE</scope>
</reference>
<reference evidence="15" key="1">
    <citation type="submission" date="2012-12" db="EMBL/GenBank/DDBJ databases">
        <authorList>
            <person name="Hellsten U."/>
            <person name="Grimwood J."/>
            <person name="Chapman J.A."/>
            <person name="Shapiro H."/>
            <person name="Aerts A."/>
            <person name="Otillar R.P."/>
            <person name="Terry A.Y."/>
            <person name="Boore J.L."/>
            <person name="Simakov O."/>
            <person name="Marletaz F."/>
            <person name="Cho S.-J."/>
            <person name="Edsinger-Gonzales E."/>
            <person name="Havlak P."/>
            <person name="Kuo D.-H."/>
            <person name="Larsson T."/>
            <person name="Lv J."/>
            <person name="Arendt D."/>
            <person name="Savage R."/>
            <person name="Osoegawa K."/>
            <person name="de Jong P."/>
            <person name="Lindberg D.R."/>
            <person name="Seaver E.C."/>
            <person name="Weisblat D.A."/>
            <person name="Putnam N.H."/>
            <person name="Grigoriev I.V."/>
            <person name="Rokhsar D.S."/>
        </authorList>
    </citation>
    <scope>NUCLEOTIDE SEQUENCE</scope>
</reference>
<dbReference type="KEGG" id="hro:HELRODRAFT_91513"/>
<dbReference type="PIRSF" id="PIRSF005378">
    <property type="entry name" value="RNA3'_term_phos_cycl_euk"/>
    <property type="match status" value="1"/>
</dbReference>
<evidence type="ECO:0000313" key="13">
    <source>
        <dbReference type="EMBL" id="ESO11323.1"/>
    </source>
</evidence>
<dbReference type="AlphaFoldDB" id="T1G848"/>
<gene>
    <name evidence="14" type="primary">20217245</name>
    <name evidence="13" type="ORF">HELRODRAFT_91513</name>
</gene>
<dbReference type="InterPro" id="IPR036553">
    <property type="entry name" value="RPTC_insert"/>
</dbReference>
<evidence type="ECO:0000256" key="2">
    <source>
        <dbReference type="ARBA" id="ARBA00012725"/>
    </source>
</evidence>
<dbReference type="EnsemblMetazoa" id="HelroT91513">
    <property type="protein sequence ID" value="HelroP91513"/>
    <property type="gene ID" value="HelroG91513"/>
</dbReference>
<dbReference type="PANTHER" id="PTHR11096">
    <property type="entry name" value="RNA 3' TERMINAL PHOSPHATE CYCLASE"/>
    <property type="match status" value="1"/>
</dbReference>
<dbReference type="Pfam" id="PF05189">
    <property type="entry name" value="RTC_insert"/>
    <property type="match status" value="1"/>
</dbReference>
<dbReference type="NCBIfam" id="TIGR03399">
    <property type="entry name" value="RNA_3prim_cycl"/>
    <property type="match status" value="1"/>
</dbReference>
<accession>T1G848</accession>
<dbReference type="InParanoid" id="T1G848"/>
<evidence type="ECO:0000256" key="7">
    <source>
        <dbReference type="ARBA" id="ARBA00032543"/>
    </source>
</evidence>
<dbReference type="CTD" id="20217245"/>
<evidence type="ECO:0000256" key="10">
    <source>
        <dbReference type="PIRSR" id="PIRSR005378-2"/>
    </source>
</evidence>
<keyword evidence="10" id="KW-0067">ATP-binding</keyword>
<dbReference type="InterPro" id="IPR000228">
    <property type="entry name" value="RNA3'_term_phos_cyc"/>
</dbReference>
<proteinExistence type="inferred from homology"/>
<dbReference type="Proteomes" id="UP000015101">
    <property type="component" value="Unassembled WGS sequence"/>
</dbReference>
<comment type="function">
    <text evidence="8">Catalyzes the conversion of 3'-phosphate to a 2',3'-cyclic phosphodiester at the end of RNA. The mechanism of action of the enzyme occurs in 3 steps: (A) adenylation of the enzyme by ATP; (B) transfer of adenylate to an RNA-N3'P to produce RNA-N3'PP5'A; (C) and attack of the adjacent 2'-hydroxyl on the 3'-phosphorus in the diester linkage to produce the cyclic end product. Likely functions in some aspects of cellular RNA processing. Function plays an important role in regulating axon regeneration by inhibiting central nervous system (CNS) axon regeneration following optic nerve injury.</text>
</comment>
<dbReference type="SUPFAM" id="SSF52913">
    <property type="entry name" value="RNA 3'-terminal phosphate cyclase, RPTC, insert domain"/>
    <property type="match status" value="1"/>
</dbReference>
<sequence>MLPAESLSPILIKYLIIEQGGQLLRNSTSLSCIMNKPVTVENIRAKRDKPGLRAQHLCGLTLLKEISNGQLIGGWISSTKVSFIPRTIEGGEHVVNTQTAGSVCLLIQSALPCLLLANKSSRLVLKGGTNASMAPPFEYFVDVLRPMLRKMGINFECQLVRRGFYPRGGGEVVLTCNPIKKIQPIILQEKGSIFDISGLAYVAGSLPDKIAVEMKALAEFDLKLKYPHIKVKVEFLHDKQCNGNGSGIILVARTMDNITFGASALGEKDKPAELVAKEAVNELLEVLQSKSCVDKYMQDQLIIFMALADGRSVMRTSEPTLHTRTAMDVIERMTNAKFTVDQISEKEWIITCDGISYTNNSI</sequence>
<dbReference type="eggNOG" id="KOG3980">
    <property type="taxonomic scope" value="Eukaryota"/>
</dbReference>
<evidence type="ECO:0000256" key="8">
    <source>
        <dbReference type="ARBA" id="ARBA00045867"/>
    </source>
</evidence>
<keyword evidence="5 10" id="KW-0547">Nucleotide-binding</keyword>
<dbReference type="PANTHER" id="PTHR11096:SF0">
    <property type="entry name" value="RNA 3'-TERMINAL PHOSPHATE CYCLASE"/>
    <property type="match status" value="1"/>
</dbReference>
<dbReference type="PROSITE" id="PS01287">
    <property type="entry name" value="RTC"/>
    <property type="match status" value="1"/>
</dbReference>
<comment type="catalytic activity">
    <reaction evidence="6">
        <text>a 3'-end 3'-phospho-ribonucleotide-RNA + ATP = a 3'-end 2',3'-cyclophospho-ribonucleotide-RNA + AMP + diphosphate</text>
        <dbReference type="Rhea" id="RHEA:23976"/>
        <dbReference type="Rhea" id="RHEA-COMP:10463"/>
        <dbReference type="Rhea" id="RHEA-COMP:10464"/>
        <dbReference type="ChEBI" id="CHEBI:30616"/>
        <dbReference type="ChEBI" id="CHEBI:33019"/>
        <dbReference type="ChEBI" id="CHEBI:83062"/>
        <dbReference type="ChEBI" id="CHEBI:83064"/>
        <dbReference type="ChEBI" id="CHEBI:456215"/>
        <dbReference type="EC" id="6.5.1.4"/>
    </reaction>
</comment>
<dbReference type="GO" id="GO:0003963">
    <property type="term" value="F:RNA-3'-phosphate cyclase activity"/>
    <property type="evidence" value="ECO:0000318"/>
    <property type="project" value="GO_Central"/>
</dbReference>
<reference evidence="14" key="3">
    <citation type="submission" date="2015-06" db="UniProtKB">
        <authorList>
            <consortium name="EnsemblMetazoa"/>
        </authorList>
    </citation>
    <scope>IDENTIFICATION</scope>
</reference>
<evidence type="ECO:0000256" key="3">
    <source>
        <dbReference type="ARBA" id="ARBA00021428"/>
    </source>
</evidence>
<organism evidence="14 15">
    <name type="scientific">Helobdella robusta</name>
    <name type="common">Californian leech</name>
    <dbReference type="NCBI Taxonomy" id="6412"/>
    <lineage>
        <taxon>Eukaryota</taxon>
        <taxon>Metazoa</taxon>
        <taxon>Spiralia</taxon>
        <taxon>Lophotrochozoa</taxon>
        <taxon>Annelida</taxon>
        <taxon>Clitellata</taxon>
        <taxon>Hirudinea</taxon>
        <taxon>Rhynchobdellida</taxon>
        <taxon>Glossiphoniidae</taxon>
        <taxon>Helobdella</taxon>
    </lineage>
</organism>
<feature type="binding site" evidence="10">
    <location>
        <begin position="296"/>
        <end position="300"/>
    </location>
    <ligand>
        <name>ATP</name>
        <dbReference type="ChEBI" id="CHEBI:30616"/>
    </ligand>
</feature>
<name>T1G848_HELRO</name>
<evidence type="ECO:0000256" key="4">
    <source>
        <dbReference type="ARBA" id="ARBA00022598"/>
    </source>
</evidence>
<dbReference type="Gene3D" id="3.65.10.20">
    <property type="entry name" value="RNA 3'-terminal phosphate cyclase domain"/>
    <property type="match status" value="1"/>
</dbReference>
<dbReference type="GO" id="GO:0005524">
    <property type="term" value="F:ATP binding"/>
    <property type="evidence" value="ECO:0007669"/>
    <property type="project" value="UniProtKB-KW"/>
</dbReference>
<feature type="binding site" evidence="10">
    <location>
        <position position="108"/>
    </location>
    <ligand>
        <name>ATP</name>
        <dbReference type="ChEBI" id="CHEBI:30616"/>
    </ligand>
</feature>
<dbReference type="FunCoup" id="T1G848">
    <property type="interactions" value="1327"/>
</dbReference>
<evidence type="ECO:0000256" key="6">
    <source>
        <dbReference type="ARBA" id="ARBA00024481"/>
    </source>
</evidence>
<feature type="active site" description="Tele-AMP-histidine intermediate" evidence="9">
    <location>
        <position position="322"/>
    </location>
</feature>
<dbReference type="InterPro" id="IPR037136">
    <property type="entry name" value="RNA3'_phos_cyclase_dom_sf"/>
</dbReference>
<evidence type="ECO:0000256" key="5">
    <source>
        <dbReference type="ARBA" id="ARBA00022741"/>
    </source>
</evidence>
<comment type="similarity">
    <text evidence="1">Belongs to the RNA 3'-terminal cyclase family. Type 1 subfamily.</text>
</comment>
<protein>
    <recommendedName>
        <fullName evidence="3">RNA 3'-terminal phosphate cyclase</fullName>
        <ecNumber evidence="2">6.5.1.4</ecNumber>
    </recommendedName>
    <alternativeName>
        <fullName evidence="7">RNA terminal phosphate cyclase domain-containing protein 1</fullName>
    </alternativeName>
</protein>
<evidence type="ECO:0000313" key="15">
    <source>
        <dbReference type="Proteomes" id="UP000015101"/>
    </source>
</evidence>
<evidence type="ECO:0000256" key="9">
    <source>
        <dbReference type="PIRSR" id="PIRSR005378-1"/>
    </source>
</evidence>
<evidence type="ECO:0000256" key="1">
    <source>
        <dbReference type="ARBA" id="ARBA00009206"/>
    </source>
</evidence>
<dbReference type="FunFam" id="3.30.360.20:FF:000002">
    <property type="entry name" value="RNA terminal phosphate cyclase-like 1"/>
    <property type="match status" value="1"/>
</dbReference>
<dbReference type="SUPFAM" id="SSF55205">
    <property type="entry name" value="EPT/RTPC-like"/>
    <property type="match status" value="2"/>
</dbReference>
<dbReference type="HOGENOM" id="CLU_027882_0_1_1"/>
<feature type="domain" description="RNA 3'-terminal phosphate cyclase" evidence="11">
    <location>
        <begin position="17"/>
        <end position="340"/>
    </location>
</feature>
<dbReference type="RefSeq" id="XP_009010613.1">
    <property type="nucleotide sequence ID" value="XM_009012365.1"/>
</dbReference>